<feature type="domain" description="UDP N-acetylglucosamine O-acyltransferase C-terminal" evidence="9">
    <location>
        <begin position="176"/>
        <end position="258"/>
    </location>
</feature>
<keyword evidence="4 8" id="KW-0808">Transferase</keyword>
<dbReference type="NCBIfam" id="TIGR01852">
    <property type="entry name" value="lipid_A_lpxA"/>
    <property type="match status" value="1"/>
</dbReference>
<dbReference type="NCBIfam" id="NF003657">
    <property type="entry name" value="PRK05289.1"/>
    <property type="match status" value="1"/>
</dbReference>
<keyword evidence="1 8" id="KW-0963">Cytoplasm</keyword>
<dbReference type="Pfam" id="PF00132">
    <property type="entry name" value="Hexapep"/>
    <property type="match status" value="1"/>
</dbReference>
<evidence type="ECO:0000256" key="5">
    <source>
        <dbReference type="ARBA" id="ARBA00022737"/>
    </source>
</evidence>
<dbReference type="InterPro" id="IPR010137">
    <property type="entry name" value="Lipid_A_LpxA"/>
</dbReference>
<dbReference type="GO" id="GO:0005737">
    <property type="term" value="C:cytoplasm"/>
    <property type="evidence" value="ECO:0007669"/>
    <property type="project" value="UniProtKB-SubCell"/>
</dbReference>
<dbReference type="EMBL" id="RCTF01000011">
    <property type="protein sequence ID" value="RLP77152.1"/>
    <property type="molecule type" value="Genomic_DNA"/>
</dbReference>
<comment type="catalytic activity">
    <reaction evidence="8">
        <text>a (3R)-hydroxyacyl-[ACP] + UDP-N-acetyl-alpha-D-glucosamine = a UDP-3-O-[(3R)-3-hydroxyacyl]-N-acetyl-alpha-D-glucosamine + holo-[ACP]</text>
        <dbReference type="Rhea" id="RHEA:67812"/>
        <dbReference type="Rhea" id="RHEA-COMP:9685"/>
        <dbReference type="Rhea" id="RHEA-COMP:9945"/>
        <dbReference type="ChEBI" id="CHEBI:57705"/>
        <dbReference type="ChEBI" id="CHEBI:64479"/>
        <dbReference type="ChEBI" id="CHEBI:78827"/>
        <dbReference type="ChEBI" id="CHEBI:173225"/>
        <dbReference type="EC" id="2.3.1.129"/>
    </reaction>
</comment>
<reference evidence="10 11" key="1">
    <citation type="submission" date="2018-10" db="EMBL/GenBank/DDBJ databases">
        <title>Xanthobacter tagetidis genome sequencing and assembly.</title>
        <authorList>
            <person name="Maclea K.S."/>
            <person name="Goen A.E."/>
            <person name="Fatima S.A."/>
        </authorList>
    </citation>
    <scope>NUCLEOTIDE SEQUENCE [LARGE SCALE GENOMIC DNA]</scope>
    <source>
        <strain evidence="10 11">ATCC 700314</strain>
    </source>
</reference>
<keyword evidence="2 8" id="KW-0444">Lipid biosynthesis</keyword>
<comment type="subcellular location">
    <subcellularLocation>
        <location evidence="8">Cytoplasm</location>
    </subcellularLocation>
</comment>
<dbReference type="InterPro" id="IPR029098">
    <property type="entry name" value="Acetyltransf_C"/>
</dbReference>
<dbReference type="OrthoDB" id="9807278at2"/>
<dbReference type="GO" id="GO:0009245">
    <property type="term" value="P:lipid A biosynthetic process"/>
    <property type="evidence" value="ECO:0007669"/>
    <property type="project" value="UniProtKB-UniRule"/>
</dbReference>
<comment type="similarity">
    <text evidence="8">Belongs to the transferase hexapeptide repeat family. LpxA subfamily.</text>
</comment>
<proteinExistence type="inferred from homology"/>
<dbReference type="InterPro" id="IPR018357">
    <property type="entry name" value="Hexapep_transf_CS"/>
</dbReference>
<dbReference type="PANTHER" id="PTHR43480">
    <property type="entry name" value="ACYL-[ACYL-CARRIER-PROTEIN]--UDP-N-ACETYLGLUCOSAMINE O-ACYLTRANSFERASE"/>
    <property type="match status" value="1"/>
</dbReference>
<dbReference type="AlphaFoldDB" id="A0A3L7ACP6"/>
<dbReference type="PIRSF" id="PIRSF000456">
    <property type="entry name" value="UDP-GlcNAc_acltr"/>
    <property type="match status" value="1"/>
</dbReference>
<keyword evidence="7 8" id="KW-0012">Acyltransferase</keyword>
<evidence type="ECO:0000256" key="4">
    <source>
        <dbReference type="ARBA" id="ARBA00022679"/>
    </source>
</evidence>
<evidence type="ECO:0000313" key="10">
    <source>
        <dbReference type="EMBL" id="RLP77152.1"/>
    </source>
</evidence>
<dbReference type="GO" id="GO:0008780">
    <property type="term" value="F:acyl-[acyl-carrier-protein]-UDP-N-acetylglucosamine O-acyltransferase activity"/>
    <property type="evidence" value="ECO:0007669"/>
    <property type="project" value="UniProtKB-UniRule"/>
</dbReference>
<evidence type="ECO:0000256" key="7">
    <source>
        <dbReference type="ARBA" id="ARBA00023315"/>
    </source>
</evidence>
<dbReference type="Gene3D" id="2.160.10.10">
    <property type="entry name" value="Hexapeptide repeat proteins"/>
    <property type="match status" value="1"/>
</dbReference>
<gene>
    <name evidence="8" type="primary">lpxA</name>
    <name evidence="10" type="ORF">D9R14_14190</name>
</gene>
<dbReference type="PANTHER" id="PTHR43480:SF1">
    <property type="entry name" value="ACYL-[ACYL-CARRIER-PROTEIN]--UDP-N-ACETYLGLUCOSAMINE O-ACYLTRANSFERASE, MITOCHONDRIAL-RELATED"/>
    <property type="match status" value="1"/>
</dbReference>
<dbReference type="InterPro" id="IPR001451">
    <property type="entry name" value="Hexapep"/>
</dbReference>
<dbReference type="Proteomes" id="UP000269692">
    <property type="component" value="Unassembled WGS sequence"/>
</dbReference>
<organism evidence="10 11">
    <name type="scientific">Xanthobacter tagetidis</name>
    <dbReference type="NCBI Taxonomy" id="60216"/>
    <lineage>
        <taxon>Bacteria</taxon>
        <taxon>Pseudomonadati</taxon>
        <taxon>Pseudomonadota</taxon>
        <taxon>Alphaproteobacteria</taxon>
        <taxon>Hyphomicrobiales</taxon>
        <taxon>Xanthobacteraceae</taxon>
        <taxon>Xanthobacter</taxon>
    </lineage>
</organism>
<accession>A0A3L7ACP6</accession>
<dbReference type="InterPro" id="IPR037157">
    <property type="entry name" value="Acetyltransf_C_sf"/>
</dbReference>
<evidence type="ECO:0000256" key="1">
    <source>
        <dbReference type="ARBA" id="ARBA00022490"/>
    </source>
</evidence>
<evidence type="ECO:0000313" key="11">
    <source>
        <dbReference type="Proteomes" id="UP000269692"/>
    </source>
</evidence>
<comment type="function">
    <text evidence="8">Involved in the biosynthesis of lipid A, a phosphorylated glycolipid that anchors the lipopolysaccharide to the outer membrane of the cell.</text>
</comment>
<dbReference type="EC" id="2.3.1.129" evidence="8"/>
<protein>
    <recommendedName>
        <fullName evidence="8">Acyl-[acyl-carrier-protein]--UDP-N-acetylglucosamine O-acyltransferase</fullName>
        <shortName evidence="8">UDP-N-acetylglucosamine acyltransferase</shortName>
        <ecNumber evidence="8">2.3.1.129</ecNumber>
    </recommendedName>
</protein>
<dbReference type="CDD" id="cd03351">
    <property type="entry name" value="LbH_UDP-GlcNAc_AT"/>
    <property type="match status" value="1"/>
</dbReference>
<evidence type="ECO:0000256" key="2">
    <source>
        <dbReference type="ARBA" id="ARBA00022516"/>
    </source>
</evidence>
<keyword evidence="6 8" id="KW-0443">Lipid metabolism</keyword>
<dbReference type="PROSITE" id="PS00101">
    <property type="entry name" value="HEXAPEP_TRANSFERASES"/>
    <property type="match status" value="1"/>
</dbReference>
<dbReference type="Gene3D" id="1.20.1180.10">
    <property type="entry name" value="Udp N-acetylglucosamine O-acyltransferase, C-terminal domain"/>
    <property type="match status" value="1"/>
</dbReference>
<dbReference type="GO" id="GO:0016020">
    <property type="term" value="C:membrane"/>
    <property type="evidence" value="ECO:0007669"/>
    <property type="project" value="GOC"/>
</dbReference>
<dbReference type="InterPro" id="IPR011004">
    <property type="entry name" value="Trimer_LpxA-like_sf"/>
</dbReference>
<dbReference type="SUPFAM" id="SSF51161">
    <property type="entry name" value="Trimeric LpxA-like enzymes"/>
    <property type="match status" value="1"/>
</dbReference>
<comment type="pathway">
    <text evidence="8">Glycolipid biosynthesis; lipid IV(A) biosynthesis; lipid IV(A) from (3R)-3-hydroxytetradecanoyl-[acyl-carrier-protein] and UDP-N-acetyl-alpha-D-glucosamine: step 1/6.</text>
</comment>
<evidence type="ECO:0000256" key="8">
    <source>
        <dbReference type="HAMAP-Rule" id="MF_00387"/>
    </source>
</evidence>
<keyword evidence="5 8" id="KW-0677">Repeat</keyword>
<name>A0A3L7ACP6_9HYPH</name>
<evidence type="ECO:0000259" key="9">
    <source>
        <dbReference type="Pfam" id="PF13720"/>
    </source>
</evidence>
<dbReference type="UniPathway" id="UPA00359">
    <property type="reaction ID" value="UER00477"/>
</dbReference>
<sequence length="268" mass="28406">MPNIHPTALVDQGAHLADDVEVGPFCTVGPDVELAQGVRLVSHVNVTGATAIGARSVVYPFASLGTPPQSVHYKGEKTRLLIGEDCVIREHVTANIGTAGGRGQTVIGPRCMLMVGTHVGHDCLVGESVVFANNATLAGHVSVGDFTFLGGLCAVHQFTRIGAQCMISGLTGVREDVIPFGNVLGQAGKLVGLNVIGMRRRGFTKTQLHEARAVYRDLFFGGGTFDARLERVRAMTGQSDFAAQVVAFIDQNRSRSLCQPSRGVVQED</sequence>
<comment type="subunit">
    <text evidence="8">Homotrimer.</text>
</comment>
<keyword evidence="11" id="KW-1185">Reference proteome</keyword>
<evidence type="ECO:0000256" key="3">
    <source>
        <dbReference type="ARBA" id="ARBA00022556"/>
    </source>
</evidence>
<comment type="caution">
    <text evidence="10">The sequence shown here is derived from an EMBL/GenBank/DDBJ whole genome shotgun (WGS) entry which is preliminary data.</text>
</comment>
<keyword evidence="3 8" id="KW-0441">Lipid A biosynthesis</keyword>
<dbReference type="Pfam" id="PF13720">
    <property type="entry name" value="Acetyltransf_11"/>
    <property type="match status" value="1"/>
</dbReference>
<dbReference type="HAMAP" id="MF_00387">
    <property type="entry name" value="LpxA"/>
    <property type="match status" value="1"/>
</dbReference>
<dbReference type="RefSeq" id="WP_121623990.1">
    <property type="nucleotide sequence ID" value="NZ_JACIIW010000008.1"/>
</dbReference>
<evidence type="ECO:0000256" key="6">
    <source>
        <dbReference type="ARBA" id="ARBA00023098"/>
    </source>
</evidence>